<evidence type="ECO:0000256" key="1">
    <source>
        <dbReference type="ARBA" id="ARBA00004442"/>
    </source>
</evidence>
<reference evidence="8 9" key="1">
    <citation type="submission" date="2020-05" db="EMBL/GenBank/DDBJ databases">
        <title>Aquincola sp. isolate from soil.</title>
        <authorList>
            <person name="Han J."/>
            <person name="Kim D.-U."/>
        </authorList>
    </citation>
    <scope>NUCLEOTIDE SEQUENCE [LARGE SCALE GENOMIC DNA]</scope>
    <source>
        <strain evidence="8 9">S2</strain>
    </source>
</reference>
<evidence type="ECO:0000256" key="4">
    <source>
        <dbReference type="PROSITE-ProRule" id="PRU00473"/>
    </source>
</evidence>
<sequence length="205" mass="22073">MLRPSNVLHVVRAGGPWRLLALATLILSAAMGASAQTTLHFREGQRVDPQQVREILSTDASKRGRTRSIRLLDAAAGDAPPVAGPADYEASAAPASALSLPVQFEFDSTAILPEARGQLDALAEGIKLLPPGRRVVIEGHTDASGSDDYNQQLSRRRAAAVKQYLVQRHGIDAQRMREVGLGERQPIEGADPFAPDNRRVQFRGG</sequence>
<accession>A0ABX2EEX0</accession>
<gene>
    <name evidence="8" type="ORF">HLB44_09290</name>
</gene>
<dbReference type="InterPro" id="IPR006664">
    <property type="entry name" value="OMP_bac"/>
</dbReference>
<dbReference type="PROSITE" id="PS51123">
    <property type="entry name" value="OMPA_2"/>
    <property type="match status" value="1"/>
</dbReference>
<dbReference type="PANTHER" id="PTHR30329:SF21">
    <property type="entry name" value="LIPOPROTEIN YIAD-RELATED"/>
    <property type="match status" value="1"/>
</dbReference>
<dbReference type="PRINTS" id="PR01021">
    <property type="entry name" value="OMPADOMAIN"/>
</dbReference>
<protein>
    <submittedName>
        <fullName evidence="8">OmpA family protein</fullName>
    </submittedName>
</protein>
<feature type="signal peptide" evidence="6">
    <location>
        <begin position="1"/>
        <end position="35"/>
    </location>
</feature>
<evidence type="ECO:0000256" key="6">
    <source>
        <dbReference type="SAM" id="SignalP"/>
    </source>
</evidence>
<feature type="chain" id="PRO_5045107154" evidence="6">
    <location>
        <begin position="36"/>
        <end position="205"/>
    </location>
</feature>
<keyword evidence="3" id="KW-0998">Cell outer membrane</keyword>
<dbReference type="CDD" id="cd07185">
    <property type="entry name" value="OmpA_C-like"/>
    <property type="match status" value="1"/>
</dbReference>
<comment type="caution">
    <text evidence="8">The sequence shown here is derived from an EMBL/GenBank/DDBJ whole genome shotgun (WGS) entry which is preliminary data.</text>
</comment>
<dbReference type="EMBL" id="JABRWJ010000003">
    <property type="protein sequence ID" value="NRF67175.1"/>
    <property type="molecule type" value="Genomic_DNA"/>
</dbReference>
<dbReference type="InterPro" id="IPR006665">
    <property type="entry name" value="OmpA-like"/>
</dbReference>
<proteinExistence type="predicted"/>
<feature type="region of interest" description="Disordered" evidence="5">
    <location>
        <begin position="177"/>
        <end position="205"/>
    </location>
</feature>
<feature type="domain" description="OmpA-like" evidence="7">
    <location>
        <begin position="91"/>
        <end position="205"/>
    </location>
</feature>
<dbReference type="SUPFAM" id="SSF103088">
    <property type="entry name" value="OmpA-like"/>
    <property type="match status" value="1"/>
</dbReference>
<evidence type="ECO:0000259" key="7">
    <source>
        <dbReference type="PROSITE" id="PS51123"/>
    </source>
</evidence>
<evidence type="ECO:0000313" key="8">
    <source>
        <dbReference type="EMBL" id="NRF67175.1"/>
    </source>
</evidence>
<keyword evidence="2 4" id="KW-0472">Membrane</keyword>
<dbReference type="RefSeq" id="WP_173122311.1">
    <property type="nucleotide sequence ID" value="NZ_JABRWJ010000003.1"/>
</dbReference>
<evidence type="ECO:0000256" key="3">
    <source>
        <dbReference type="ARBA" id="ARBA00023237"/>
    </source>
</evidence>
<dbReference type="InterPro" id="IPR036737">
    <property type="entry name" value="OmpA-like_sf"/>
</dbReference>
<keyword evidence="6" id="KW-0732">Signal</keyword>
<dbReference type="Pfam" id="PF00691">
    <property type="entry name" value="OmpA"/>
    <property type="match status" value="1"/>
</dbReference>
<evidence type="ECO:0000313" key="9">
    <source>
        <dbReference type="Proteomes" id="UP000737171"/>
    </source>
</evidence>
<dbReference type="InterPro" id="IPR050330">
    <property type="entry name" value="Bact_OuterMem_StrucFunc"/>
</dbReference>
<evidence type="ECO:0000256" key="5">
    <source>
        <dbReference type="SAM" id="MobiDB-lite"/>
    </source>
</evidence>
<comment type="subcellular location">
    <subcellularLocation>
        <location evidence="1">Cell outer membrane</location>
    </subcellularLocation>
</comment>
<name>A0ABX2EEX0_9BURK</name>
<evidence type="ECO:0000256" key="2">
    <source>
        <dbReference type="ARBA" id="ARBA00023136"/>
    </source>
</evidence>
<organism evidence="8 9">
    <name type="scientific">Pseudaquabacterium terrae</name>
    <dbReference type="NCBI Taxonomy" id="2732868"/>
    <lineage>
        <taxon>Bacteria</taxon>
        <taxon>Pseudomonadati</taxon>
        <taxon>Pseudomonadota</taxon>
        <taxon>Betaproteobacteria</taxon>
        <taxon>Burkholderiales</taxon>
        <taxon>Sphaerotilaceae</taxon>
        <taxon>Pseudaquabacterium</taxon>
    </lineage>
</organism>
<dbReference type="Gene3D" id="3.30.1330.60">
    <property type="entry name" value="OmpA-like domain"/>
    <property type="match status" value="1"/>
</dbReference>
<dbReference type="PANTHER" id="PTHR30329">
    <property type="entry name" value="STATOR ELEMENT OF FLAGELLAR MOTOR COMPLEX"/>
    <property type="match status" value="1"/>
</dbReference>
<keyword evidence="9" id="KW-1185">Reference proteome</keyword>
<dbReference type="Proteomes" id="UP000737171">
    <property type="component" value="Unassembled WGS sequence"/>
</dbReference>